<dbReference type="RefSeq" id="WP_186771132.1">
    <property type="nucleotide sequence ID" value="NZ_JACOMF010000014.1"/>
</dbReference>
<evidence type="ECO:0000256" key="1">
    <source>
        <dbReference type="SAM" id="Coils"/>
    </source>
</evidence>
<reference evidence="2" key="1">
    <citation type="submission" date="2020-08" db="EMBL/GenBank/DDBJ databases">
        <authorList>
            <person name="Hu Y."/>
            <person name="Nguyen S.V."/>
            <person name="Li F."/>
            <person name="Fanning S."/>
        </authorList>
    </citation>
    <scope>NUCLEOTIDE SEQUENCE</scope>
    <source>
        <strain evidence="2">SYSU D8009</strain>
    </source>
</reference>
<protein>
    <submittedName>
        <fullName evidence="2">Uncharacterized protein</fullName>
    </submittedName>
</protein>
<name>A0A9X0UDG0_9PROT</name>
<dbReference type="EMBL" id="JACOMF010000014">
    <property type="protein sequence ID" value="MBC4016362.1"/>
    <property type="molecule type" value="Genomic_DNA"/>
</dbReference>
<dbReference type="Proteomes" id="UP000600101">
    <property type="component" value="Unassembled WGS sequence"/>
</dbReference>
<gene>
    <name evidence="2" type="ORF">H7965_13640</name>
</gene>
<evidence type="ECO:0000313" key="2">
    <source>
        <dbReference type="EMBL" id="MBC4016362.1"/>
    </source>
</evidence>
<dbReference type="AlphaFoldDB" id="A0A9X0UDG0"/>
<sequence length="186" mass="20490">MFPLRTDLLYAGAMPDPTPEPQHRPPRYLDAVAFARGRARVRLGELAEVLAVDAETADAFLSCLQAEGVIGPRTLSGWWPVLPAPEPAAPATLAVAALEAAVERLQRAVEAARQRAEAAQRRALVAERRVTELESRPRTLTAGDERLTTLKRLLARELHPDQPGSPAERSLREALFKRLWPKLEAL</sequence>
<accession>A0A9X0UDG0</accession>
<proteinExistence type="predicted"/>
<keyword evidence="3" id="KW-1185">Reference proteome</keyword>
<organism evidence="2 3">
    <name type="scientific">Siccirubricoccus deserti</name>
    <dbReference type="NCBI Taxonomy" id="2013562"/>
    <lineage>
        <taxon>Bacteria</taxon>
        <taxon>Pseudomonadati</taxon>
        <taxon>Pseudomonadota</taxon>
        <taxon>Alphaproteobacteria</taxon>
        <taxon>Acetobacterales</taxon>
        <taxon>Roseomonadaceae</taxon>
        <taxon>Siccirubricoccus</taxon>
    </lineage>
</organism>
<keyword evidence="1" id="KW-0175">Coiled coil</keyword>
<feature type="coiled-coil region" evidence="1">
    <location>
        <begin position="95"/>
        <end position="136"/>
    </location>
</feature>
<evidence type="ECO:0000313" key="3">
    <source>
        <dbReference type="Proteomes" id="UP000600101"/>
    </source>
</evidence>
<comment type="caution">
    <text evidence="2">The sequence shown here is derived from an EMBL/GenBank/DDBJ whole genome shotgun (WGS) entry which is preliminary data.</text>
</comment>